<keyword evidence="1" id="KW-1133">Transmembrane helix</keyword>
<accession>A0A318IT48</accession>
<dbReference type="PANTHER" id="PTHR30092:SF0">
    <property type="entry name" value="INNER MEMBRANE PROTEIN CRED"/>
    <property type="match status" value="1"/>
</dbReference>
<protein>
    <submittedName>
        <fullName evidence="2">Inner membrane protein</fullName>
    </submittedName>
</protein>
<proteinExistence type="predicted"/>
<dbReference type="InterPro" id="IPR010364">
    <property type="entry name" value="Uncharacterised_IM_CreD"/>
</dbReference>
<name>A0A318IT48_9BURK</name>
<evidence type="ECO:0000313" key="3">
    <source>
        <dbReference type="Proteomes" id="UP000247792"/>
    </source>
</evidence>
<comment type="caution">
    <text evidence="2">The sequence shown here is derived from an EMBL/GenBank/DDBJ whole genome shotgun (WGS) entry which is preliminary data.</text>
</comment>
<sequence length="475" mass="52688">MQRSLLFKIAIVGLLAILLYVPLGMIQATIWERMRYRDEAVRSITADSVSEQVIVGPVLVVPYTESWEDESFDATLNKTVRRQLSANKKHYIYPNEMQVIGNIDTDQRYRGIHKVLVYTGHHKITGDFMLPELSGMVQKDNPKAIITMTETPYISMGLSDTRGLQNFPKLKWDEQSIEFKQGSKLSSFQRGIHAKLDGVNLASAKQVKFKIDLDVDGIEKLSFAPLAKNNQVTLASNWPHVQYGGRFLPSPKGRINTDKSVSANWNISSLSSNAQQQMTRLENAGNAVKVASGTNLNDDGSPASSASPIDIFSVSYIEPVNIYSQADRAVKYGLMFVALTFAAFFLFEVLKQLPIHPVQYTLVGLALVIFFLLLVSLSEKISFVLAYLTASAACILLIGIYLANVLRDWKRGFGFGCALTVLYGILFGLLNSENNAMMMGSLLLFAVLSGIMLATRKVDWYNLGKPATDSAYDHA</sequence>
<dbReference type="Pfam" id="PF06123">
    <property type="entry name" value="CreD"/>
    <property type="match status" value="1"/>
</dbReference>
<feature type="transmembrane region" description="Helical" evidence="1">
    <location>
        <begin position="329"/>
        <end position="347"/>
    </location>
</feature>
<keyword evidence="3" id="KW-1185">Reference proteome</keyword>
<evidence type="ECO:0000313" key="2">
    <source>
        <dbReference type="EMBL" id="PXX38545.1"/>
    </source>
</evidence>
<feature type="transmembrane region" description="Helical" evidence="1">
    <location>
        <begin position="436"/>
        <end position="455"/>
    </location>
</feature>
<gene>
    <name evidence="2" type="ORF">DFR42_11257</name>
</gene>
<keyword evidence="1" id="KW-0812">Transmembrane</keyword>
<evidence type="ECO:0000256" key="1">
    <source>
        <dbReference type="SAM" id="Phobius"/>
    </source>
</evidence>
<reference evidence="2 3" key="1">
    <citation type="submission" date="2018-05" db="EMBL/GenBank/DDBJ databases">
        <title>Genomic Encyclopedia of Type Strains, Phase IV (KMG-IV): sequencing the most valuable type-strain genomes for metagenomic binning, comparative biology and taxonomic classification.</title>
        <authorList>
            <person name="Goeker M."/>
        </authorList>
    </citation>
    <scope>NUCLEOTIDE SEQUENCE [LARGE SCALE GENOMIC DNA]</scope>
    <source>
        <strain evidence="2 3">DSM 19792</strain>
    </source>
</reference>
<feature type="transmembrane region" description="Helical" evidence="1">
    <location>
        <begin position="384"/>
        <end position="406"/>
    </location>
</feature>
<keyword evidence="1" id="KW-0472">Membrane</keyword>
<dbReference type="NCBIfam" id="NF008712">
    <property type="entry name" value="PRK11715.1-1"/>
    <property type="match status" value="1"/>
</dbReference>
<organism evidence="2 3">
    <name type="scientific">Undibacterium pigrum</name>
    <dbReference type="NCBI Taxonomy" id="401470"/>
    <lineage>
        <taxon>Bacteria</taxon>
        <taxon>Pseudomonadati</taxon>
        <taxon>Pseudomonadota</taxon>
        <taxon>Betaproteobacteria</taxon>
        <taxon>Burkholderiales</taxon>
        <taxon>Oxalobacteraceae</taxon>
        <taxon>Undibacterium</taxon>
    </lineage>
</organism>
<dbReference type="PIRSF" id="PIRSF004548">
    <property type="entry name" value="CreD"/>
    <property type="match status" value="1"/>
</dbReference>
<dbReference type="AlphaFoldDB" id="A0A318IT48"/>
<dbReference type="Proteomes" id="UP000247792">
    <property type="component" value="Unassembled WGS sequence"/>
</dbReference>
<feature type="transmembrane region" description="Helical" evidence="1">
    <location>
        <begin position="359"/>
        <end position="378"/>
    </location>
</feature>
<dbReference type="OrthoDB" id="9791851at2"/>
<dbReference type="GO" id="GO:0005886">
    <property type="term" value="C:plasma membrane"/>
    <property type="evidence" value="ECO:0007669"/>
    <property type="project" value="TreeGrafter"/>
</dbReference>
<feature type="transmembrane region" description="Helical" evidence="1">
    <location>
        <begin position="413"/>
        <end position="430"/>
    </location>
</feature>
<dbReference type="EMBL" id="QJKB01000012">
    <property type="protein sequence ID" value="PXX38545.1"/>
    <property type="molecule type" value="Genomic_DNA"/>
</dbReference>
<dbReference type="PANTHER" id="PTHR30092">
    <property type="entry name" value="INNER MEMBRANE PROTEIN CRED"/>
    <property type="match status" value="1"/>
</dbReference>
<dbReference type="RefSeq" id="WP_110257699.1">
    <property type="nucleotide sequence ID" value="NZ_QJKB01000012.1"/>
</dbReference>